<organism evidence="12 13">
    <name type="scientific">Pseudoduganella armeniaca</name>
    <dbReference type="NCBI Taxonomy" id="2072590"/>
    <lineage>
        <taxon>Bacteria</taxon>
        <taxon>Pseudomonadati</taxon>
        <taxon>Pseudomonadota</taxon>
        <taxon>Betaproteobacteria</taxon>
        <taxon>Burkholderiales</taxon>
        <taxon>Oxalobacteraceae</taxon>
        <taxon>Telluria group</taxon>
        <taxon>Pseudoduganella</taxon>
    </lineage>
</organism>
<dbReference type="InterPro" id="IPR036144">
    <property type="entry name" value="RibA-like_sf"/>
</dbReference>
<comment type="pathway">
    <text evidence="2">Cofactor biosynthesis; riboflavin biosynthesis; 5-amino-6-(D-ribitylamino)uracil from GTP: step 1/4.</text>
</comment>
<evidence type="ECO:0000256" key="1">
    <source>
        <dbReference type="ARBA" id="ARBA00001947"/>
    </source>
</evidence>
<name>A0A2R4CD44_9BURK</name>
<dbReference type="GO" id="GO:0005525">
    <property type="term" value="F:GTP binding"/>
    <property type="evidence" value="ECO:0007669"/>
    <property type="project" value="UniProtKB-KW"/>
</dbReference>
<keyword evidence="13" id="KW-1185">Reference proteome</keyword>
<dbReference type="InterPro" id="IPR000926">
    <property type="entry name" value="RibA"/>
</dbReference>
<comment type="catalytic activity">
    <reaction evidence="10">
        <text>GTP + 4 H2O = 2,5-diamino-6-hydroxy-4-(5-phosphoribosylamino)-pyrimidine + formate + 2 phosphate + 3 H(+)</text>
        <dbReference type="Rhea" id="RHEA:23704"/>
        <dbReference type="ChEBI" id="CHEBI:15377"/>
        <dbReference type="ChEBI" id="CHEBI:15378"/>
        <dbReference type="ChEBI" id="CHEBI:15740"/>
        <dbReference type="ChEBI" id="CHEBI:37565"/>
        <dbReference type="ChEBI" id="CHEBI:43474"/>
        <dbReference type="ChEBI" id="CHEBI:58614"/>
        <dbReference type="EC" id="3.5.4.25"/>
    </reaction>
</comment>
<evidence type="ECO:0000256" key="7">
    <source>
        <dbReference type="ARBA" id="ARBA00022801"/>
    </source>
</evidence>
<gene>
    <name evidence="12" type="ORF">C9I28_19190</name>
</gene>
<dbReference type="UniPathway" id="UPA00275"/>
<evidence type="ECO:0000313" key="12">
    <source>
        <dbReference type="EMBL" id="AVR97529.1"/>
    </source>
</evidence>
<protein>
    <recommendedName>
        <fullName evidence="3">GTP cyclohydrolase II</fullName>
        <ecNumber evidence="3">3.5.4.25</ecNumber>
    </recommendedName>
</protein>
<evidence type="ECO:0000256" key="4">
    <source>
        <dbReference type="ARBA" id="ARBA00022619"/>
    </source>
</evidence>
<keyword evidence="4" id="KW-0686">Riboflavin biosynthesis</keyword>
<keyword evidence="9" id="KW-0342">GTP-binding</keyword>
<dbReference type="Gene3D" id="3.40.50.10990">
    <property type="entry name" value="GTP cyclohydrolase II"/>
    <property type="match status" value="1"/>
</dbReference>
<evidence type="ECO:0000313" key="13">
    <source>
        <dbReference type="Proteomes" id="UP000240505"/>
    </source>
</evidence>
<dbReference type="Proteomes" id="UP000240505">
    <property type="component" value="Chromosome"/>
</dbReference>
<dbReference type="OrthoDB" id="9793111at2"/>
<evidence type="ECO:0000256" key="2">
    <source>
        <dbReference type="ARBA" id="ARBA00004853"/>
    </source>
</evidence>
<dbReference type="CDD" id="cd00641">
    <property type="entry name" value="GTP_cyclohydro2"/>
    <property type="match status" value="1"/>
</dbReference>
<evidence type="ECO:0000256" key="8">
    <source>
        <dbReference type="ARBA" id="ARBA00022833"/>
    </source>
</evidence>
<sequence>MVTKQATAPLRATVRQTIDLPILGGNVTARLSTFDHLCDEREHIALRMGPAHADAPYVRLHSECLTGDVFGSQRCDCGLQLTEAIYRINNMGGILLYLRQEGRGIGLYPKIDAYALQAAGMDTFAANRALNFGNDERNYQCAAEMLHALDVRAIRLISNNPDKASQLEAFGIRVLECLPTGVYCNHHNRHYLQAKSEQAEHSILLDGMGRPARAGAAERVGA</sequence>
<keyword evidence="5" id="KW-0479">Metal-binding</keyword>
<comment type="cofactor">
    <cofactor evidence="1">
        <name>Zn(2+)</name>
        <dbReference type="ChEBI" id="CHEBI:29105"/>
    </cofactor>
</comment>
<dbReference type="GO" id="GO:0046872">
    <property type="term" value="F:metal ion binding"/>
    <property type="evidence" value="ECO:0007669"/>
    <property type="project" value="UniProtKB-KW"/>
</dbReference>
<dbReference type="RefSeq" id="WP_107142874.1">
    <property type="nucleotide sequence ID" value="NZ_CP028324.1"/>
</dbReference>
<dbReference type="EMBL" id="CP028324">
    <property type="protein sequence ID" value="AVR97529.1"/>
    <property type="molecule type" value="Genomic_DNA"/>
</dbReference>
<keyword evidence="8" id="KW-0862">Zinc</keyword>
<evidence type="ECO:0000256" key="10">
    <source>
        <dbReference type="ARBA" id="ARBA00049295"/>
    </source>
</evidence>
<dbReference type="AlphaFoldDB" id="A0A2R4CD44"/>
<evidence type="ECO:0000256" key="6">
    <source>
        <dbReference type="ARBA" id="ARBA00022741"/>
    </source>
</evidence>
<evidence type="ECO:0000256" key="9">
    <source>
        <dbReference type="ARBA" id="ARBA00023134"/>
    </source>
</evidence>
<dbReference type="SUPFAM" id="SSF142695">
    <property type="entry name" value="RibA-like"/>
    <property type="match status" value="1"/>
</dbReference>
<feature type="domain" description="GTP cyclohydrolase II" evidence="11">
    <location>
        <begin position="29"/>
        <end position="178"/>
    </location>
</feature>
<evidence type="ECO:0000256" key="3">
    <source>
        <dbReference type="ARBA" id="ARBA00012762"/>
    </source>
</evidence>
<dbReference type="Pfam" id="PF00925">
    <property type="entry name" value="GTP_cyclohydro2"/>
    <property type="match status" value="1"/>
</dbReference>
<keyword evidence="7 12" id="KW-0378">Hydrolase</keyword>
<accession>A0A2R4CD44</accession>
<dbReference type="PANTHER" id="PTHR21327">
    <property type="entry name" value="GTP CYCLOHYDROLASE II-RELATED"/>
    <property type="match status" value="1"/>
</dbReference>
<dbReference type="GO" id="GO:0009231">
    <property type="term" value="P:riboflavin biosynthetic process"/>
    <property type="evidence" value="ECO:0007669"/>
    <property type="project" value="UniProtKB-UniPathway"/>
</dbReference>
<dbReference type="GO" id="GO:0003935">
    <property type="term" value="F:GTP cyclohydrolase II activity"/>
    <property type="evidence" value="ECO:0007669"/>
    <property type="project" value="UniProtKB-EC"/>
</dbReference>
<evidence type="ECO:0000259" key="11">
    <source>
        <dbReference type="Pfam" id="PF00925"/>
    </source>
</evidence>
<evidence type="ECO:0000256" key="5">
    <source>
        <dbReference type="ARBA" id="ARBA00022723"/>
    </source>
</evidence>
<dbReference type="EC" id="3.5.4.25" evidence="3"/>
<reference evidence="12 13" key="1">
    <citation type="submission" date="2018-03" db="EMBL/GenBank/DDBJ databases">
        <title>Massilia armeniaca sp. nov., isolated from desert soil.</title>
        <authorList>
            <person name="Huang H."/>
            <person name="Ren M."/>
        </authorList>
    </citation>
    <scope>NUCLEOTIDE SEQUENCE [LARGE SCALE GENOMIC DNA]</scope>
    <source>
        <strain evidence="12 13">ZMN-3</strain>
    </source>
</reference>
<dbReference type="KEGG" id="masz:C9I28_19190"/>
<dbReference type="GO" id="GO:0005829">
    <property type="term" value="C:cytosol"/>
    <property type="evidence" value="ECO:0007669"/>
    <property type="project" value="TreeGrafter"/>
</dbReference>
<proteinExistence type="predicted"/>
<dbReference type="PANTHER" id="PTHR21327:SF18">
    <property type="entry name" value="3,4-DIHYDROXY-2-BUTANONE 4-PHOSPHATE SYNTHASE"/>
    <property type="match status" value="1"/>
</dbReference>
<dbReference type="InterPro" id="IPR032677">
    <property type="entry name" value="GTP_cyclohydro_II"/>
</dbReference>
<dbReference type="NCBIfam" id="NF001591">
    <property type="entry name" value="PRK00393.1"/>
    <property type="match status" value="1"/>
</dbReference>
<keyword evidence="6" id="KW-0547">Nucleotide-binding</keyword>